<dbReference type="UniPathway" id="UPA00906">
    <property type="reaction ID" value="UER00896"/>
</dbReference>
<protein>
    <recommendedName>
        <fullName evidence="8">L-seryl-tRNA(Sec) selenium transferase</fullName>
        <ecNumber evidence="8">2.9.1.1</ecNumber>
    </recommendedName>
    <alternativeName>
        <fullName evidence="8">Selenocysteine synthase</fullName>
        <shortName evidence="8">Sec synthase</shortName>
    </alternativeName>
    <alternativeName>
        <fullName evidence="8">Selenocysteinyl-tRNA(Sec) synthase</fullName>
    </alternativeName>
</protein>
<evidence type="ECO:0000256" key="1">
    <source>
        <dbReference type="ARBA" id="ARBA00001933"/>
    </source>
</evidence>
<keyword evidence="4 8" id="KW-0663">Pyridoxal phosphate</keyword>
<keyword evidence="3 8" id="KW-0808">Transferase</keyword>
<comment type="function">
    <text evidence="8">Converts seryl-tRNA(Sec) to selenocysteinyl-tRNA(Sec) required for selenoprotein biosynthesis.</text>
</comment>
<evidence type="ECO:0000256" key="8">
    <source>
        <dbReference type="HAMAP-Rule" id="MF_00423"/>
    </source>
</evidence>
<dbReference type="GO" id="GO:0004125">
    <property type="term" value="F:L-seryl-tRNA(Sec) selenium transferase activity"/>
    <property type="evidence" value="ECO:0007669"/>
    <property type="project" value="UniProtKB-UniRule"/>
</dbReference>
<accession>A0A2N7PMJ5</accession>
<name>A0A2N7PMJ5_9BACT</name>
<dbReference type="AlphaFoldDB" id="A0A2N7PMJ5"/>
<dbReference type="GO" id="GO:0001514">
    <property type="term" value="P:selenocysteine incorporation"/>
    <property type="evidence" value="ECO:0007669"/>
    <property type="project" value="UniProtKB-UniRule"/>
</dbReference>
<keyword evidence="5 8" id="KW-0648">Protein biosynthesis</keyword>
<evidence type="ECO:0000256" key="6">
    <source>
        <dbReference type="ARBA" id="ARBA00023266"/>
    </source>
</evidence>
<dbReference type="PANTHER" id="PTHR32328">
    <property type="entry name" value="L-SERYL-TRNA(SEC) SELENIUM TRANSFERASE"/>
    <property type="match status" value="1"/>
</dbReference>
<reference evidence="10 11" key="1">
    <citation type="submission" date="2018-01" db="EMBL/GenBank/DDBJ databases">
        <title>Metagenomic assembled genomes from two thermal pools in the Uzon Caldera, Kamchatka, Russia.</title>
        <authorList>
            <person name="Wilkins L."/>
            <person name="Ettinger C."/>
        </authorList>
    </citation>
    <scope>NUCLEOTIDE SEQUENCE [LARGE SCALE GENOMIC DNA]</scope>
    <source>
        <strain evidence="10">ZAV-08</strain>
    </source>
</reference>
<comment type="cofactor">
    <cofactor evidence="1 8 9">
        <name>pyridoxal 5'-phosphate</name>
        <dbReference type="ChEBI" id="CHEBI:597326"/>
    </cofactor>
</comment>
<gene>
    <name evidence="8" type="primary">selA</name>
    <name evidence="10" type="ORF">C0190_05560</name>
</gene>
<dbReference type="Gene3D" id="3.90.1150.180">
    <property type="match status" value="1"/>
</dbReference>
<evidence type="ECO:0000256" key="7">
    <source>
        <dbReference type="ARBA" id="ARBA00044507"/>
    </source>
</evidence>
<evidence type="ECO:0000313" key="11">
    <source>
        <dbReference type="Proteomes" id="UP000235460"/>
    </source>
</evidence>
<comment type="similarity">
    <text evidence="7 8">Belongs to the SelA family.</text>
</comment>
<dbReference type="FunFam" id="3.40.640.10:FF:000028">
    <property type="entry name" value="L-seryl-tRNA(Sec) selenium transferase"/>
    <property type="match status" value="1"/>
</dbReference>
<sequence>MRIPSVNELKEKFLKLYPNYPISYFTEPSRKVTQIIREKWQKGELKQLEESYLESLMKEVFKEYETPSLKRVINATGVVIHTNLGRAVLPKKAIEEILKVAKYYSNLEFDLKEGKRGSRYVHVEEILKEITQAEGALVVNNNASAVLISLNTLAYGKEVIVSRGELVEIGGSFRIPEVMKWAGCILKEVGTTNKTHLFDYENAITENTALLLKVHRSNFEIIGFTKEVSVEDLVNLGKKFGLPVMKDLGSGCFIDLSKYGLKKEPTVQEVLKAGVDIVTFSGDKLLGGPQAGIILGKKEFIEKIRKNPLNRALRIDKLTLAGLEATLRLYRDENLAIEHIPVLKIILTSKEELKKKARYLLKKLNELKLRDFNFRVVETINKTGGGALPTLDLISYAVAVESPFSPQSLQKILRENEPPIITRIEENKLLIDVRCLFDEDYKEIISAFKKLENVEKIAL</sequence>
<comment type="caution">
    <text evidence="10">The sequence shown here is derived from an EMBL/GenBank/DDBJ whole genome shotgun (WGS) entry which is preliminary data.</text>
</comment>
<dbReference type="HAMAP" id="MF_00423">
    <property type="entry name" value="SelA"/>
    <property type="match status" value="1"/>
</dbReference>
<dbReference type="Pfam" id="PF03841">
    <property type="entry name" value="SelA"/>
    <property type="match status" value="1"/>
</dbReference>
<dbReference type="PANTHER" id="PTHR32328:SF0">
    <property type="entry name" value="L-SERYL-TRNA(SEC) SELENIUM TRANSFERASE"/>
    <property type="match status" value="1"/>
</dbReference>
<dbReference type="InterPro" id="IPR004534">
    <property type="entry name" value="SelA_trans"/>
</dbReference>
<dbReference type="GO" id="GO:0001717">
    <property type="term" value="P:conversion of seryl-tRNAsec to selenocys-tRNAsec"/>
    <property type="evidence" value="ECO:0007669"/>
    <property type="project" value="UniProtKB-UniRule"/>
</dbReference>
<dbReference type="Proteomes" id="UP000235460">
    <property type="component" value="Unassembled WGS sequence"/>
</dbReference>
<dbReference type="InterPro" id="IPR015421">
    <property type="entry name" value="PyrdxlP-dep_Trfase_major"/>
</dbReference>
<keyword evidence="2 8" id="KW-0963">Cytoplasm</keyword>
<dbReference type="Gene3D" id="3.40.640.10">
    <property type="entry name" value="Type I PLP-dependent aspartate aminotransferase-like (Major domain)"/>
    <property type="match status" value="1"/>
</dbReference>
<comment type="subcellular location">
    <subcellularLocation>
        <location evidence="8">Cytoplasm</location>
    </subcellularLocation>
</comment>
<evidence type="ECO:0000256" key="5">
    <source>
        <dbReference type="ARBA" id="ARBA00022917"/>
    </source>
</evidence>
<dbReference type="GO" id="GO:0005737">
    <property type="term" value="C:cytoplasm"/>
    <property type="evidence" value="ECO:0007669"/>
    <property type="project" value="UniProtKB-SubCell"/>
</dbReference>
<evidence type="ECO:0000256" key="9">
    <source>
        <dbReference type="PIRSR" id="PIRSR618319-50"/>
    </source>
</evidence>
<organism evidence="10 11">
    <name type="scientific">Thermodesulfobacterium geofontis</name>
    <dbReference type="NCBI Taxonomy" id="1295609"/>
    <lineage>
        <taxon>Bacteria</taxon>
        <taxon>Pseudomonadati</taxon>
        <taxon>Thermodesulfobacteriota</taxon>
        <taxon>Thermodesulfobacteria</taxon>
        <taxon>Thermodesulfobacteriales</taxon>
        <taxon>Thermodesulfobacteriaceae</taxon>
        <taxon>Thermodesulfobacterium</taxon>
    </lineage>
</organism>
<dbReference type="SUPFAM" id="SSF53383">
    <property type="entry name" value="PLP-dependent transferases"/>
    <property type="match status" value="1"/>
</dbReference>
<feature type="modified residue" description="N6-(pyridoxal phosphate)lysine" evidence="8 9">
    <location>
        <position position="284"/>
    </location>
</feature>
<dbReference type="InterPro" id="IPR018319">
    <property type="entry name" value="SelA-like"/>
</dbReference>
<evidence type="ECO:0000256" key="2">
    <source>
        <dbReference type="ARBA" id="ARBA00022490"/>
    </source>
</evidence>
<evidence type="ECO:0000256" key="4">
    <source>
        <dbReference type="ARBA" id="ARBA00022898"/>
    </source>
</evidence>
<dbReference type="EC" id="2.9.1.1" evidence="8"/>
<dbReference type="NCBIfam" id="TIGR00474">
    <property type="entry name" value="selA"/>
    <property type="match status" value="1"/>
</dbReference>
<evidence type="ECO:0000313" key="10">
    <source>
        <dbReference type="EMBL" id="PMP66486.1"/>
    </source>
</evidence>
<evidence type="ECO:0000256" key="3">
    <source>
        <dbReference type="ARBA" id="ARBA00022679"/>
    </source>
</evidence>
<proteinExistence type="inferred from homology"/>
<keyword evidence="6 8" id="KW-0711">Selenium</keyword>
<dbReference type="InterPro" id="IPR015424">
    <property type="entry name" value="PyrdxlP-dep_Trfase"/>
</dbReference>
<comment type="catalytic activity">
    <reaction evidence="8">
        <text>L-seryl-tRNA(Sec) + selenophosphate + H(+) = L-selenocysteinyl-tRNA(Sec) + phosphate</text>
        <dbReference type="Rhea" id="RHEA:22728"/>
        <dbReference type="Rhea" id="RHEA-COMP:9742"/>
        <dbReference type="Rhea" id="RHEA-COMP:9743"/>
        <dbReference type="ChEBI" id="CHEBI:15378"/>
        <dbReference type="ChEBI" id="CHEBI:16144"/>
        <dbReference type="ChEBI" id="CHEBI:43474"/>
        <dbReference type="ChEBI" id="CHEBI:78533"/>
        <dbReference type="ChEBI" id="CHEBI:78573"/>
        <dbReference type="EC" id="2.9.1.1"/>
    </reaction>
</comment>
<dbReference type="EMBL" id="PNIK01000076">
    <property type="protein sequence ID" value="PMP66486.1"/>
    <property type="molecule type" value="Genomic_DNA"/>
</dbReference>
<comment type="pathway">
    <text evidence="8">Aminoacyl-tRNA biosynthesis; selenocysteinyl-tRNA(Sec) biosynthesis; selenocysteinyl-tRNA(Sec) from L-seryl-tRNA(Sec) (bacterial route): step 1/1.</text>
</comment>